<dbReference type="RefSeq" id="WP_179721505.1">
    <property type="nucleotide sequence ID" value="NZ_BAABFH010000001.1"/>
</dbReference>
<reference evidence="2 3" key="1">
    <citation type="submission" date="2020-07" db="EMBL/GenBank/DDBJ databases">
        <title>Sequencing the genomes of 1000 actinobacteria strains.</title>
        <authorList>
            <person name="Klenk H.-P."/>
        </authorList>
    </citation>
    <scope>NUCLEOTIDE SEQUENCE [LARGE SCALE GENOMIC DNA]</scope>
    <source>
        <strain evidence="2 3">DSM 44065</strain>
    </source>
</reference>
<dbReference type="Proteomes" id="UP000587002">
    <property type="component" value="Unassembled WGS sequence"/>
</dbReference>
<evidence type="ECO:0000256" key="1">
    <source>
        <dbReference type="SAM" id="MobiDB-lite"/>
    </source>
</evidence>
<name>A0A853AK38_9PSEU</name>
<evidence type="ECO:0000313" key="2">
    <source>
        <dbReference type="EMBL" id="NYI84398.1"/>
    </source>
</evidence>
<dbReference type="AlphaFoldDB" id="A0A853AK38"/>
<sequence>MAEHEWRTLPDGRRIPLRNPTGRSGTVAVAVGTAIALGASGGTAGTAALSGATGGSSALSAAESAVVRNIKSNLGKAKRTARKGEDRRAWRQLRLRKGRPNRKEDLECAAFSYGQVQEFFLRTPCQRLDREQYPVFDEAGGTMVVAVSTVTMRRSSDAWKFRRVMDEHGTGDIHPLVPVVPFTGHHYDSRSTGRTVIVAEAEPLEGDPADEVLDATAQAAVALTR</sequence>
<protein>
    <submittedName>
        <fullName evidence="2">Uncharacterized protein</fullName>
    </submittedName>
</protein>
<proteinExistence type="predicted"/>
<keyword evidence="3" id="KW-1185">Reference proteome</keyword>
<feature type="region of interest" description="Disordered" evidence="1">
    <location>
        <begin position="1"/>
        <end position="20"/>
    </location>
</feature>
<comment type="caution">
    <text evidence="2">The sequence shown here is derived from an EMBL/GenBank/DDBJ whole genome shotgun (WGS) entry which is preliminary data.</text>
</comment>
<gene>
    <name evidence="2" type="ORF">HNR68_003028</name>
</gene>
<organism evidence="2 3">
    <name type="scientific">Saccharopolyspora hordei</name>
    <dbReference type="NCBI Taxonomy" id="1838"/>
    <lineage>
        <taxon>Bacteria</taxon>
        <taxon>Bacillati</taxon>
        <taxon>Actinomycetota</taxon>
        <taxon>Actinomycetes</taxon>
        <taxon>Pseudonocardiales</taxon>
        <taxon>Pseudonocardiaceae</taxon>
        <taxon>Saccharopolyspora</taxon>
    </lineage>
</organism>
<evidence type="ECO:0000313" key="3">
    <source>
        <dbReference type="Proteomes" id="UP000587002"/>
    </source>
</evidence>
<feature type="compositionally biased region" description="Basic and acidic residues" evidence="1">
    <location>
        <begin position="1"/>
        <end position="14"/>
    </location>
</feature>
<accession>A0A853AK38</accession>
<dbReference type="EMBL" id="JACCFJ010000001">
    <property type="protein sequence ID" value="NYI84398.1"/>
    <property type="molecule type" value="Genomic_DNA"/>
</dbReference>